<feature type="disulfide bond" description="Redox-active" evidence="4">
    <location>
        <begin position="74"/>
        <end position="78"/>
    </location>
</feature>
<name>A0A7W6GFG6_9HYPH</name>
<dbReference type="InterPro" id="IPR013766">
    <property type="entry name" value="Thioredoxin_domain"/>
</dbReference>
<dbReference type="FunFam" id="3.40.30.10:FF:000013">
    <property type="entry name" value="Blast:Protein SCO1 homolog, mitochondrial"/>
    <property type="match status" value="1"/>
</dbReference>
<comment type="similarity">
    <text evidence="1">Belongs to the SCO1/2 family.</text>
</comment>
<dbReference type="RefSeq" id="WP_183394788.1">
    <property type="nucleotide sequence ID" value="NZ_JACIDR010000002.1"/>
</dbReference>
<dbReference type="InterPro" id="IPR036249">
    <property type="entry name" value="Thioredoxin-like_sf"/>
</dbReference>
<evidence type="ECO:0000256" key="3">
    <source>
        <dbReference type="PIRSR" id="PIRSR603782-1"/>
    </source>
</evidence>
<dbReference type="EMBL" id="JACIDR010000002">
    <property type="protein sequence ID" value="MBB3972917.1"/>
    <property type="molecule type" value="Genomic_DNA"/>
</dbReference>
<feature type="binding site" evidence="3">
    <location>
        <position position="78"/>
    </location>
    <ligand>
        <name>Cu cation</name>
        <dbReference type="ChEBI" id="CHEBI:23378"/>
    </ligand>
</feature>
<protein>
    <submittedName>
        <fullName evidence="6">Protein SCO1/2</fullName>
    </submittedName>
</protein>
<dbReference type="PANTHER" id="PTHR12151:SF25">
    <property type="entry name" value="LINALOOL DEHYDRATASE_ISOMERASE DOMAIN-CONTAINING PROTEIN"/>
    <property type="match status" value="1"/>
</dbReference>
<dbReference type="PANTHER" id="PTHR12151">
    <property type="entry name" value="ELECTRON TRANSPORT PROTIN SCO1/SENC FAMILY MEMBER"/>
    <property type="match status" value="1"/>
</dbReference>
<keyword evidence="4" id="KW-1015">Disulfide bond</keyword>
<dbReference type="PROSITE" id="PS51352">
    <property type="entry name" value="THIOREDOXIN_2"/>
    <property type="match status" value="1"/>
</dbReference>
<dbReference type="InterPro" id="IPR003782">
    <property type="entry name" value="SCO1/SenC"/>
</dbReference>
<sequence length="196" mass="21496">MSPRNAFFAGAVVFALGAVGLGAGLLHFQDRGLTATQTSTVGGPFRLVDQEGRTVTEADMKGKPHLVFFGFTHCPDVCPTALYEMTQALNAMGADAEKTEAFFVTVDPERDTPQALRDYLKSFSPRIRGLTGTQEQVDAMVKAYKAYAKKQPLEGGDYTMDHTAVIYLMDRNGNFVAPINPKRPPEELAAEIRRYT</sequence>
<dbReference type="Gene3D" id="3.40.30.10">
    <property type="entry name" value="Glutaredoxin"/>
    <property type="match status" value="1"/>
</dbReference>
<feature type="binding site" evidence="3">
    <location>
        <position position="162"/>
    </location>
    <ligand>
        <name>Cu cation</name>
        <dbReference type="ChEBI" id="CHEBI:23378"/>
    </ligand>
</feature>
<proteinExistence type="inferred from homology"/>
<comment type="caution">
    <text evidence="6">The sequence shown here is derived from an EMBL/GenBank/DDBJ whole genome shotgun (WGS) entry which is preliminary data.</text>
</comment>
<evidence type="ECO:0000313" key="7">
    <source>
        <dbReference type="Proteomes" id="UP000528964"/>
    </source>
</evidence>
<evidence type="ECO:0000256" key="4">
    <source>
        <dbReference type="PIRSR" id="PIRSR603782-2"/>
    </source>
</evidence>
<dbReference type="CDD" id="cd02968">
    <property type="entry name" value="SCO"/>
    <property type="match status" value="1"/>
</dbReference>
<reference evidence="6 7" key="1">
    <citation type="submission" date="2020-08" db="EMBL/GenBank/DDBJ databases">
        <title>Genomic Encyclopedia of Type Strains, Phase IV (KMG-IV): sequencing the most valuable type-strain genomes for metagenomic binning, comparative biology and taxonomic classification.</title>
        <authorList>
            <person name="Goeker M."/>
        </authorList>
    </citation>
    <scope>NUCLEOTIDE SEQUENCE [LARGE SCALE GENOMIC DNA]</scope>
    <source>
        <strain evidence="6 7">DSM 25481</strain>
    </source>
</reference>
<evidence type="ECO:0000256" key="2">
    <source>
        <dbReference type="ARBA" id="ARBA00023008"/>
    </source>
</evidence>
<dbReference type="SUPFAM" id="SSF52833">
    <property type="entry name" value="Thioredoxin-like"/>
    <property type="match status" value="1"/>
</dbReference>
<gene>
    <name evidence="6" type="ORF">GGR24_001574</name>
</gene>
<dbReference type="Proteomes" id="UP000528964">
    <property type="component" value="Unassembled WGS sequence"/>
</dbReference>
<keyword evidence="3" id="KW-0479">Metal-binding</keyword>
<evidence type="ECO:0000313" key="6">
    <source>
        <dbReference type="EMBL" id="MBB3972917.1"/>
    </source>
</evidence>
<evidence type="ECO:0000256" key="1">
    <source>
        <dbReference type="ARBA" id="ARBA00010996"/>
    </source>
</evidence>
<keyword evidence="7" id="KW-1185">Reference proteome</keyword>
<feature type="domain" description="Thioredoxin" evidence="5">
    <location>
        <begin position="36"/>
        <end position="196"/>
    </location>
</feature>
<dbReference type="AlphaFoldDB" id="A0A7W6GFG6"/>
<organism evidence="6 7">
    <name type="scientific">Hansschlegelia beijingensis</name>
    <dbReference type="NCBI Taxonomy" id="1133344"/>
    <lineage>
        <taxon>Bacteria</taxon>
        <taxon>Pseudomonadati</taxon>
        <taxon>Pseudomonadota</taxon>
        <taxon>Alphaproteobacteria</taxon>
        <taxon>Hyphomicrobiales</taxon>
        <taxon>Methylopilaceae</taxon>
        <taxon>Hansschlegelia</taxon>
    </lineage>
</organism>
<dbReference type="Pfam" id="PF02630">
    <property type="entry name" value="SCO1-SenC"/>
    <property type="match status" value="1"/>
</dbReference>
<keyword evidence="2 3" id="KW-0186">Copper</keyword>
<dbReference type="GO" id="GO:0046872">
    <property type="term" value="F:metal ion binding"/>
    <property type="evidence" value="ECO:0007669"/>
    <property type="project" value="UniProtKB-KW"/>
</dbReference>
<feature type="binding site" evidence="3">
    <location>
        <position position="74"/>
    </location>
    <ligand>
        <name>Cu cation</name>
        <dbReference type="ChEBI" id="CHEBI:23378"/>
    </ligand>
</feature>
<accession>A0A7W6GFG6</accession>
<evidence type="ECO:0000259" key="5">
    <source>
        <dbReference type="PROSITE" id="PS51352"/>
    </source>
</evidence>